<dbReference type="Gene3D" id="2.30.40.10">
    <property type="entry name" value="Urease, subunit C, domain 1"/>
    <property type="match status" value="1"/>
</dbReference>
<organism evidence="2 3">
    <name type="scientific">Sphingomonas ginsenosidivorax</name>
    <dbReference type="NCBI Taxonomy" id="862135"/>
    <lineage>
        <taxon>Bacteria</taxon>
        <taxon>Pseudomonadati</taxon>
        <taxon>Pseudomonadota</taxon>
        <taxon>Alphaproteobacteria</taxon>
        <taxon>Sphingomonadales</taxon>
        <taxon>Sphingomonadaceae</taxon>
        <taxon>Sphingomonas</taxon>
    </lineage>
</organism>
<dbReference type="AlphaFoldDB" id="A0A5C6UK23"/>
<reference evidence="2 3" key="1">
    <citation type="journal article" date="2013" name="Antonie Van Leeuwenhoek">
        <title>Sphingomonas ginsenosidivorax sp. nov., with the ability to transform ginsenosides.</title>
        <authorList>
            <person name="Jin X.F."/>
            <person name="Kim J.K."/>
            <person name="Liu Q.M."/>
            <person name="Kang M.S."/>
            <person name="He D."/>
            <person name="Jin F.X."/>
            <person name="Kim S.C."/>
            <person name="Im W.T."/>
        </authorList>
    </citation>
    <scope>NUCLEOTIDE SEQUENCE [LARGE SCALE GENOMIC DNA]</scope>
    <source>
        <strain evidence="2 3">KHI67</strain>
    </source>
</reference>
<feature type="domain" description="Amidohydrolase 3" evidence="1">
    <location>
        <begin position="118"/>
        <end position="592"/>
    </location>
</feature>
<dbReference type="OrthoDB" id="9811399at2"/>
<dbReference type="PANTHER" id="PTHR22642">
    <property type="entry name" value="IMIDAZOLONEPROPIONASE"/>
    <property type="match status" value="1"/>
</dbReference>
<dbReference type="Proteomes" id="UP000321250">
    <property type="component" value="Unassembled WGS sequence"/>
</dbReference>
<evidence type="ECO:0000313" key="3">
    <source>
        <dbReference type="Proteomes" id="UP000321250"/>
    </source>
</evidence>
<comment type="caution">
    <text evidence="2">The sequence shown here is derived from an EMBL/GenBank/DDBJ whole genome shotgun (WGS) entry which is preliminary data.</text>
</comment>
<keyword evidence="2" id="KW-0378">Hydrolase</keyword>
<sequence>MLLPSLEGRGRGWVGRLGDGATAPSRPTPNPSLSGRGVLVAAVALLSLATPAFADGIIDNVNGITIADGGRVVRFRAMLVDKDGRITRLVPPGEAPPKLSRKELVKNAGKPLYDWRRDMGGKIVLPGFIDAHGHVLELGFRALDLDLSGTRSLDEAKAKIANYVKANPDRKWVVGGGWNQEAWGLGRFPTAADLDSVVSDHPVWLSRADGHASWGNSAALKEAGITAKTVAPAGGRIEKTGAQPSGVFVDSAQELVAKVVPQPLPKERDAAFLTAQAILLGYGVTATADMGTTLDEWLTYRRMADIGALRVRIMSYGMGMETANRVGGKGPTPWLYGDRLRMGGVKIYSDGALGSRGAWLKAPYADAPSQSGAGFLTDDQLQNSMSRAAMDGFQTAVHAIGDRANEQVLDAIQVLSETYKGDRRWRVEHAQIVAPEDLVRFGRFGTIASMQPTHQTSDRTMAEARLGPDRLAGAYAWNSMLKNGAGLAFGSDFPVERPDPFAGWAAAFTRMDADGQPSGGWRPEERVTREQAWWAFTGGAAYAGFAEKQFGSLQPGQRADFIVVDRDPTLASPTELRGTVVQQTWVGGEKVFERK</sequence>
<dbReference type="SUPFAM" id="SSF51556">
    <property type="entry name" value="Metallo-dependent hydrolases"/>
    <property type="match status" value="1"/>
</dbReference>
<gene>
    <name evidence="2" type="ORF">FSB78_07375</name>
</gene>
<dbReference type="InterPro" id="IPR033932">
    <property type="entry name" value="YtcJ-like"/>
</dbReference>
<dbReference type="InterPro" id="IPR013108">
    <property type="entry name" value="Amidohydro_3"/>
</dbReference>
<dbReference type="CDD" id="cd01300">
    <property type="entry name" value="YtcJ_like"/>
    <property type="match status" value="1"/>
</dbReference>
<dbReference type="EMBL" id="VOQR01000001">
    <property type="protein sequence ID" value="TXC72820.1"/>
    <property type="molecule type" value="Genomic_DNA"/>
</dbReference>
<dbReference type="Gene3D" id="3.20.20.140">
    <property type="entry name" value="Metal-dependent hydrolases"/>
    <property type="match status" value="1"/>
</dbReference>
<dbReference type="PANTHER" id="PTHR22642:SF2">
    <property type="entry name" value="PROTEIN LONG AFTER FAR-RED 3"/>
    <property type="match status" value="1"/>
</dbReference>
<dbReference type="SUPFAM" id="SSF51338">
    <property type="entry name" value="Composite domain of metallo-dependent hydrolases"/>
    <property type="match status" value="1"/>
</dbReference>
<evidence type="ECO:0000313" key="2">
    <source>
        <dbReference type="EMBL" id="TXC72820.1"/>
    </source>
</evidence>
<protein>
    <submittedName>
        <fullName evidence="2">Amidohydrolase</fullName>
    </submittedName>
</protein>
<dbReference type="Gene3D" id="3.10.310.70">
    <property type="match status" value="1"/>
</dbReference>
<name>A0A5C6UK23_9SPHN</name>
<proteinExistence type="predicted"/>
<dbReference type="GO" id="GO:0016810">
    <property type="term" value="F:hydrolase activity, acting on carbon-nitrogen (but not peptide) bonds"/>
    <property type="evidence" value="ECO:0007669"/>
    <property type="project" value="InterPro"/>
</dbReference>
<dbReference type="Pfam" id="PF07969">
    <property type="entry name" value="Amidohydro_3"/>
    <property type="match status" value="1"/>
</dbReference>
<dbReference type="InterPro" id="IPR011059">
    <property type="entry name" value="Metal-dep_hydrolase_composite"/>
</dbReference>
<dbReference type="InterPro" id="IPR032466">
    <property type="entry name" value="Metal_Hydrolase"/>
</dbReference>
<accession>A0A5C6UK23</accession>
<evidence type="ECO:0000259" key="1">
    <source>
        <dbReference type="Pfam" id="PF07969"/>
    </source>
</evidence>
<keyword evidence="3" id="KW-1185">Reference proteome</keyword>